<organism evidence="5 6">
    <name type="scientific">Candidatus Jorgensenbacteria bacterium GW2011_GWF2_41_8</name>
    <dbReference type="NCBI Taxonomy" id="1618667"/>
    <lineage>
        <taxon>Bacteria</taxon>
        <taxon>Candidatus Joergenseniibacteriota</taxon>
    </lineage>
</organism>
<protein>
    <recommendedName>
        <fullName evidence="3">Pseudouridine synthase</fullName>
        <ecNumber evidence="3">5.4.99.-</ecNumber>
    </recommendedName>
</protein>
<dbReference type="InterPro" id="IPR020103">
    <property type="entry name" value="PsdUridine_synth_cat_dom_sf"/>
</dbReference>
<evidence type="ECO:0000256" key="3">
    <source>
        <dbReference type="RuleBase" id="RU362028"/>
    </source>
</evidence>
<dbReference type="EC" id="5.4.99.-" evidence="3"/>
<dbReference type="InterPro" id="IPR006225">
    <property type="entry name" value="PsdUridine_synth_RluC/D"/>
</dbReference>
<feature type="domain" description="Pseudouridine synthase RsuA/RluA-like" evidence="4">
    <location>
        <begin position="11"/>
        <end position="173"/>
    </location>
</feature>
<dbReference type="EMBL" id="LCCD01000006">
    <property type="protein sequence ID" value="KKS25416.1"/>
    <property type="molecule type" value="Genomic_DNA"/>
</dbReference>
<proteinExistence type="inferred from homology"/>
<sequence>MEIVIVYEDQNLIVINKPSGLIVHPANPNDKSDSVVSWLMEKYPEISDVGESASWRTLRPGIVHRLDKETSGLMLIAKNNDAFFYLKNLFQEHKIKKHYLALVYGRPKEPRGIIDAPLGKIGAKQTIQIIGTRILKERNAITEYKTLQNFKEFTLLEVMPKTGRTHQIRVHLKSIGTPIAGDKLYSPKKKISHSEPPRLFLHAYKLELLTPDQKSLILEADLPEDLQKFVSELE</sequence>
<dbReference type="InterPro" id="IPR050188">
    <property type="entry name" value="RluA_PseudoU_synthase"/>
</dbReference>
<evidence type="ECO:0000259" key="4">
    <source>
        <dbReference type="Pfam" id="PF00849"/>
    </source>
</evidence>
<comment type="similarity">
    <text evidence="1 3">Belongs to the pseudouridine synthase RluA family.</text>
</comment>
<dbReference type="AlphaFoldDB" id="A0A0G0ZTT8"/>
<dbReference type="InterPro" id="IPR006224">
    <property type="entry name" value="PsdUridine_synth_RluA-like_CS"/>
</dbReference>
<evidence type="ECO:0000256" key="2">
    <source>
        <dbReference type="PIRSR" id="PIRSR606225-1"/>
    </source>
</evidence>
<feature type="active site" evidence="2">
    <location>
        <position position="67"/>
    </location>
</feature>
<reference evidence="5" key="1">
    <citation type="journal article" date="2015" name="Nature">
        <title>rRNA introns, odd ribosomes, and small enigmatic genomes across a large radiation of phyla.</title>
        <authorList>
            <person name="Brown C.T."/>
            <person name="Hug L.A."/>
            <person name="Thomas B.C."/>
            <person name="Sharon I."/>
            <person name="Castelle C.J."/>
            <person name="Singh A."/>
            <person name="Wilkins M.J."/>
            <person name="Williams K.H."/>
            <person name="Banfield J.F."/>
        </authorList>
    </citation>
    <scope>NUCLEOTIDE SEQUENCE [LARGE SCALE GENOMIC DNA]</scope>
</reference>
<dbReference type="GO" id="GO:0003723">
    <property type="term" value="F:RNA binding"/>
    <property type="evidence" value="ECO:0007669"/>
    <property type="project" value="InterPro"/>
</dbReference>
<accession>A0A0G0ZTT8</accession>
<evidence type="ECO:0000256" key="1">
    <source>
        <dbReference type="ARBA" id="ARBA00010876"/>
    </source>
</evidence>
<dbReference type="PANTHER" id="PTHR21600:SF87">
    <property type="entry name" value="RNA PSEUDOURIDYLATE SYNTHASE DOMAIN-CONTAINING PROTEIN 1"/>
    <property type="match status" value="1"/>
</dbReference>
<comment type="caution">
    <text evidence="5">The sequence shown here is derived from an EMBL/GenBank/DDBJ whole genome shotgun (WGS) entry which is preliminary data.</text>
</comment>
<keyword evidence="3" id="KW-0413">Isomerase</keyword>
<dbReference type="Pfam" id="PF00849">
    <property type="entry name" value="PseudoU_synth_2"/>
    <property type="match status" value="1"/>
</dbReference>
<dbReference type="CDD" id="cd02869">
    <property type="entry name" value="PseudoU_synth_RluA_like"/>
    <property type="match status" value="1"/>
</dbReference>
<dbReference type="GO" id="GO:0009982">
    <property type="term" value="F:pseudouridine synthase activity"/>
    <property type="evidence" value="ECO:0007669"/>
    <property type="project" value="InterPro"/>
</dbReference>
<dbReference type="GO" id="GO:0000455">
    <property type="term" value="P:enzyme-directed rRNA pseudouridine synthesis"/>
    <property type="evidence" value="ECO:0007669"/>
    <property type="project" value="TreeGrafter"/>
</dbReference>
<comment type="function">
    <text evidence="3">Responsible for synthesis of pseudouridine from uracil.</text>
</comment>
<dbReference type="PATRIC" id="fig|1618667.3.peg.146"/>
<dbReference type="Gene3D" id="3.30.2350.10">
    <property type="entry name" value="Pseudouridine synthase"/>
    <property type="match status" value="1"/>
</dbReference>
<dbReference type="NCBIfam" id="TIGR00005">
    <property type="entry name" value="rluA_subfam"/>
    <property type="match status" value="1"/>
</dbReference>
<dbReference type="PROSITE" id="PS01129">
    <property type="entry name" value="PSI_RLU"/>
    <property type="match status" value="1"/>
</dbReference>
<dbReference type="SUPFAM" id="SSF55120">
    <property type="entry name" value="Pseudouridine synthase"/>
    <property type="match status" value="1"/>
</dbReference>
<evidence type="ECO:0000313" key="6">
    <source>
        <dbReference type="Proteomes" id="UP000033856"/>
    </source>
</evidence>
<dbReference type="GO" id="GO:0140098">
    <property type="term" value="F:catalytic activity, acting on RNA"/>
    <property type="evidence" value="ECO:0007669"/>
    <property type="project" value="UniProtKB-ARBA"/>
</dbReference>
<dbReference type="PANTHER" id="PTHR21600">
    <property type="entry name" value="MITOCHONDRIAL RNA PSEUDOURIDINE SYNTHASE"/>
    <property type="match status" value="1"/>
</dbReference>
<dbReference type="Proteomes" id="UP000033856">
    <property type="component" value="Unassembled WGS sequence"/>
</dbReference>
<gene>
    <name evidence="5" type="ORF">UU83_C0006G0018</name>
</gene>
<evidence type="ECO:0000313" key="5">
    <source>
        <dbReference type="EMBL" id="KKS25416.1"/>
    </source>
</evidence>
<comment type="catalytic activity">
    <reaction evidence="3">
        <text>a uridine in RNA = a pseudouridine in RNA</text>
        <dbReference type="Rhea" id="RHEA:48348"/>
        <dbReference type="Rhea" id="RHEA-COMP:12068"/>
        <dbReference type="Rhea" id="RHEA-COMP:12069"/>
        <dbReference type="ChEBI" id="CHEBI:65314"/>
        <dbReference type="ChEBI" id="CHEBI:65315"/>
    </reaction>
</comment>
<name>A0A0G0ZTT8_9BACT</name>
<dbReference type="InterPro" id="IPR006145">
    <property type="entry name" value="PsdUridine_synth_RsuA/RluA"/>
</dbReference>